<dbReference type="Gene3D" id="2.60.40.10">
    <property type="entry name" value="Immunoglobulins"/>
    <property type="match status" value="1"/>
</dbReference>
<keyword evidence="2" id="KW-1185">Reference proteome</keyword>
<proteinExistence type="predicted"/>
<dbReference type="RefSeq" id="WP_093856741.1">
    <property type="nucleotide sequence ID" value="NZ_BJVZ01000008.1"/>
</dbReference>
<gene>
    <name evidence="1" type="ORF">SAMN05216498_2311</name>
</gene>
<dbReference type="Proteomes" id="UP000199334">
    <property type="component" value="Unassembled WGS sequence"/>
</dbReference>
<evidence type="ECO:0008006" key="3">
    <source>
        <dbReference type="Google" id="ProtNLM"/>
    </source>
</evidence>
<protein>
    <recommendedName>
        <fullName evidence="3">Fibronectin type-III domain-containing protein</fullName>
    </recommendedName>
</protein>
<evidence type="ECO:0000313" key="2">
    <source>
        <dbReference type="Proteomes" id="UP000199334"/>
    </source>
</evidence>
<dbReference type="EMBL" id="FNIG01000005">
    <property type="protein sequence ID" value="SDN46816.1"/>
    <property type="molecule type" value="Genomic_DNA"/>
</dbReference>
<dbReference type="AlphaFoldDB" id="A0A1H0BMC4"/>
<name>A0A1H0BMC4_9BACI</name>
<organism evidence="1 2">
    <name type="scientific">Tenuibacillus multivorans</name>
    <dbReference type="NCBI Taxonomy" id="237069"/>
    <lineage>
        <taxon>Bacteria</taxon>
        <taxon>Bacillati</taxon>
        <taxon>Bacillota</taxon>
        <taxon>Bacilli</taxon>
        <taxon>Bacillales</taxon>
        <taxon>Bacillaceae</taxon>
        <taxon>Tenuibacillus</taxon>
    </lineage>
</organism>
<dbReference type="InterPro" id="IPR013783">
    <property type="entry name" value="Ig-like_fold"/>
</dbReference>
<dbReference type="InterPro" id="IPR036116">
    <property type="entry name" value="FN3_sf"/>
</dbReference>
<sequence length="217" mass="22775">MPEPVTNKNVSSTDINEEATGGVQNKITWTDSISADVKSYQIHRSTTSNPLDGKQLDGYIEPNTETYTDTTANAGTTYYYHVGASDGTNINLGTAIQVDTTKDIDSAPTTISGITANDADTSGNGTFVNVNFTNSTESDFASYEVYIVASTFTGTTYNEVTNAAVNSVTSTSIEDGTNGLQVDAGANTGEFKVYVFSKDTAGQVSGMPTAANVTMGQ</sequence>
<evidence type="ECO:0000313" key="1">
    <source>
        <dbReference type="EMBL" id="SDN46816.1"/>
    </source>
</evidence>
<reference evidence="1 2" key="1">
    <citation type="submission" date="2016-10" db="EMBL/GenBank/DDBJ databases">
        <authorList>
            <person name="de Groot N.N."/>
        </authorList>
    </citation>
    <scope>NUCLEOTIDE SEQUENCE [LARGE SCALE GENOMIC DNA]</scope>
    <source>
        <strain evidence="1 2">CGMCC 1.3442</strain>
    </source>
</reference>
<accession>A0A1H0BMC4</accession>
<dbReference type="STRING" id="237069.SAMN05216498_2311"/>
<dbReference type="SUPFAM" id="SSF49265">
    <property type="entry name" value="Fibronectin type III"/>
    <property type="match status" value="1"/>
</dbReference>